<dbReference type="AlphaFoldDB" id="A0A9N9JD83"/>
<dbReference type="GO" id="GO:0016579">
    <property type="term" value="P:protein deubiquitination"/>
    <property type="evidence" value="ECO:0007669"/>
    <property type="project" value="TreeGrafter"/>
</dbReference>
<dbReference type="InterPro" id="IPR038765">
    <property type="entry name" value="Papain-like_cys_pep_sf"/>
</dbReference>
<proteinExistence type="predicted"/>
<gene>
    <name evidence="2" type="ORF">AMORRO_LOCUS16765</name>
</gene>
<feature type="non-terminal residue" evidence="2">
    <location>
        <position position="1"/>
    </location>
</feature>
<dbReference type="SUPFAM" id="SSF54001">
    <property type="entry name" value="Cysteine proteinases"/>
    <property type="match status" value="1"/>
</dbReference>
<comment type="caution">
    <text evidence="2">The sequence shown here is derived from an EMBL/GenBank/DDBJ whole genome shotgun (WGS) entry which is preliminary data.</text>
</comment>
<feature type="non-terminal residue" evidence="2">
    <location>
        <position position="149"/>
    </location>
</feature>
<keyword evidence="3" id="KW-1185">Reference proteome</keyword>
<dbReference type="Proteomes" id="UP000789342">
    <property type="component" value="Unassembled WGS sequence"/>
</dbReference>
<dbReference type="Pfam" id="PF02338">
    <property type="entry name" value="OTU"/>
    <property type="match status" value="1"/>
</dbReference>
<evidence type="ECO:0000259" key="1">
    <source>
        <dbReference type="PROSITE" id="PS50802"/>
    </source>
</evidence>
<accession>A0A9N9JD83</accession>
<dbReference type="PROSITE" id="PS50802">
    <property type="entry name" value="OTU"/>
    <property type="match status" value="1"/>
</dbReference>
<feature type="domain" description="OTU" evidence="1">
    <location>
        <begin position="27"/>
        <end position="146"/>
    </location>
</feature>
<sequence>EEDASKQVNMREVEHNSIKNLAERMGLTIEEIAPDGHCLYNAISDQLRIKYQVEADYKKIRKDVAEYVRNNTEEFLPFIQNTKDGELCSLEQFQKYCDDIENTATWGGEIEIRAISKVYEIPIHVVQMGSPLLKMSDDEFSGKEPMIIS</sequence>
<evidence type="ECO:0000313" key="2">
    <source>
        <dbReference type="EMBL" id="CAG8773772.1"/>
    </source>
</evidence>
<dbReference type="InterPro" id="IPR050704">
    <property type="entry name" value="Peptidase_C85-like"/>
</dbReference>
<reference evidence="2" key="1">
    <citation type="submission" date="2021-06" db="EMBL/GenBank/DDBJ databases">
        <authorList>
            <person name="Kallberg Y."/>
            <person name="Tangrot J."/>
            <person name="Rosling A."/>
        </authorList>
    </citation>
    <scope>NUCLEOTIDE SEQUENCE</scope>
    <source>
        <strain evidence="2">CL551</strain>
    </source>
</reference>
<dbReference type="Gene3D" id="3.90.70.80">
    <property type="match status" value="1"/>
</dbReference>
<protein>
    <submittedName>
        <fullName evidence="2">18372_t:CDS:1</fullName>
    </submittedName>
</protein>
<dbReference type="CDD" id="cd22748">
    <property type="entry name" value="OTU_OTUD6-like"/>
    <property type="match status" value="1"/>
</dbReference>
<dbReference type="EMBL" id="CAJVPV010048077">
    <property type="protein sequence ID" value="CAG8773772.1"/>
    <property type="molecule type" value="Genomic_DNA"/>
</dbReference>
<name>A0A9N9JD83_9GLOM</name>
<organism evidence="2 3">
    <name type="scientific">Acaulospora morrowiae</name>
    <dbReference type="NCBI Taxonomy" id="94023"/>
    <lineage>
        <taxon>Eukaryota</taxon>
        <taxon>Fungi</taxon>
        <taxon>Fungi incertae sedis</taxon>
        <taxon>Mucoromycota</taxon>
        <taxon>Glomeromycotina</taxon>
        <taxon>Glomeromycetes</taxon>
        <taxon>Diversisporales</taxon>
        <taxon>Acaulosporaceae</taxon>
        <taxon>Acaulospora</taxon>
    </lineage>
</organism>
<dbReference type="InterPro" id="IPR003323">
    <property type="entry name" value="OTU_dom"/>
</dbReference>
<dbReference type="PANTHER" id="PTHR12419">
    <property type="entry name" value="OTU DOMAIN CONTAINING PROTEIN"/>
    <property type="match status" value="1"/>
</dbReference>
<dbReference type="OrthoDB" id="415023at2759"/>
<dbReference type="GO" id="GO:0004843">
    <property type="term" value="F:cysteine-type deubiquitinase activity"/>
    <property type="evidence" value="ECO:0007669"/>
    <property type="project" value="TreeGrafter"/>
</dbReference>
<evidence type="ECO:0000313" key="3">
    <source>
        <dbReference type="Proteomes" id="UP000789342"/>
    </source>
</evidence>
<dbReference type="PANTHER" id="PTHR12419:SF10">
    <property type="entry name" value="DEUBIQUITINASE OTUD6B"/>
    <property type="match status" value="1"/>
</dbReference>